<evidence type="ECO:0000256" key="1">
    <source>
        <dbReference type="SAM" id="SignalP"/>
    </source>
</evidence>
<evidence type="ECO:0000313" key="3">
    <source>
        <dbReference type="Proteomes" id="UP001216907"/>
    </source>
</evidence>
<sequence>MKNHRRLVGSALALLALGVPALHQARSLNAAPPGDITLLGVLSEWQYPGSRMVDGATMSDGGDPKVQSIKCTTVLVTPDPFDKVAAFYAEKLGTTEPEPGKADAARRDAGAVSRLEDSQGRSVKIRVFVANQVDAATTLVVSRVDGEAETHVAWSHYRRFQVRP</sequence>
<dbReference type="Proteomes" id="UP001216907">
    <property type="component" value="Unassembled WGS sequence"/>
</dbReference>
<comment type="caution">
    <text evidence="2">The sequence shown here is derived from an EMBL/GenBank/DDBJ whole genome shotgun (WGS) entry which is preliminary data.</text>
</comment>
<evidence type="ECO:0000313" key="2">
    <source>
        <dbReference type="EMBL" id="MDG3008237.1"/>
    </source>
</evidence>
<organism evidence="2 3">
    <name type="scientific">Paludisphaera mucosa</name>
    <dbReference type="NCBI Taxonomy" id="3030827"/>
    <lineage>
        <taxon>Bacteria</taxon>
        <taxon>Pseudomonadati</taxon>
        <taxon>Planctomycetota</taxon>
        <taxon>Planctomycetia</taxon>
        <taxon>Isosphaerales</taxon>
        <taxon>Isosphaeraceae</taxon>
        <taxon>Paludisphaera</taxon>
    </lineage>
</organism>
<dbReference type="RefSeq" id="WP_277864564.1">
    <property type="nucleotide sequence ID" value="NZ_JARRAG010000004.1"/>
</dbReference>
<accession>A0ABT6FL10</accession>
<proteinExistence type="predicted"/>
<protein>
    <submittedName>
        <fullName evidence="2">Uncharacterized protein</fullName>
    </submittedName>
</protein>
<keyword evidence="1" id="KW-0732">Signal</keyword>
<feature type="signal peptide" evidence="1">
    <location>
        <begin position="1"/>
        <end position="25"/>
    </location>
</feature>
<feature type="chain" id="PRO_5046665083" evidence="1">
    <location>
        <begin position="26"/>
        <end position="164"/>
    </location>
</feature>
<name>A0ABT6FL10_9BACT</name>
<gene>
    <name evidence="2" type="ORF">PZE19_31100</name>
</gene>
<reference evidence="2 3" key="1">
    <citation type="submission" date="2023-03" db="EMBL/GenBank/DDBJ databases">
        <title>Paludisphaera mucosa sp. nov. a novel planctomycete from northern fen.</title>
        <authorList>
            <person name="Ivanova A."/>
        </authorList>
    </citation>
    <scope>NUCLEOTIDE SEQUENCE [LARGE SCALE GENOMIC DNA]</scope>
    <source>
        <strain evidence="2 3">Pla2</strain>
    </source>
</reference>
<keyword evidence="3" id="KW-1185">Reference proteome</keyword>
<dbReference type="EMBL" id="JARRAG010000004">
    <property type="protein sequence ID" value="MDG3008237.1"/>
    <property type="molecule type" value="Genomic_DNA"/>
</dbReference>